<accession>A0A7V2T079</accession>
<dbReference type="InterPro" id="IPR002110">
    <property type="entry name" value="Ankyrin_rpt"/>
</dbReference>
<dbReference type="Proteomes" id="UP000885750">
    <property type="component" value="Unassembled WGS sequence"/>
</dbReference>
<dbReference type="InterPro" id="IPR036770">
    <property type="entry name" value="Ankyrin_rpt-contain_sf"/>
</dbReference>
<dbReference type="PROSITE" id="PS50297">
    <property type="entry name" value="ANK_REP_REGION"/>
    <property type="match status" value="1"/>
</dbReference>
<keyword evidence="5" id="KW-0732">Signal</keyword>
<dbReference type="Gene3D" id="1.25.40.20">
    <property type="entry name" value="Ankyrin repeat-containing domain"/>
    <property type="match status" value="1"/>
</dbReference>
<proteinExistence type="predicted"/>
<evidence type="ECO:0008006" key="7">
    <source>
        <dbReference type="Google" id="ProtNLM"/>
    </source>
</evidence>
<protein>
    <recommendedName>
        <fullName evidence="7">Ankyrin repeat domain-containing protein</fullName>
    </recommendedName>
</protein>
<dbReference type="Pfam" id="PF12796">
    <property type="entry name" value="Ank_2"/>
    <property type="match status" value="1"/>
</dbReference>
<reference evidence="6" key="1">
    <citation type="journal article" date="2020" name="mSystems">
        <title>Genome- and Community-Level Interaction Insights into Carbon Utilization and Element Cycling Functions of Hydrothermarchaeota in Hydrothermal Sediment.</title>
        <authorList>
            <person name="Zhou Z."/>
            <person name="Liu Y."/>
            <person name="Xu W."/>
            <person name="Pan J."/>
            <person name="Luo Z.H."/>
            <person name="Li M."/>
        </authorList>
    </citation>
    <scope>NUCLEOTIDE SEQUENCE [LARGE SCALE GENOMIC DNA]</scope>
    <source>
        <strain evidence="6">HyVt-493</strain>
    </source>
</reference>
<feature type="repeat" description="ANK" evidence="3">
    <location>
        <begin position="160"/>
        <end position="192"/>
    </location>
</feature>
<dbReference type="PROSITE" id="PS50088">
    <property type="entry name" value="ANK_REPEAT"/>
    <property type="match status" value="1"/>
</dbReference>
<evidence type="ECO:0000256" key="3">
    <source>
        <dbReference type="PROSITE-ProRule" id="PRU00023"/>
    </source>
</evidence>
<keyword evidence="2 3" id="KW-0040">ANK repeat</keyword>
<name>A0A7V2T079_LEUMU</name>
<keyword evidence="1" id="KW-0677">Repeat</keyword>
<dbReference type="PANTHER" id="PTHR24198:SF165">
    <property type="entry name" value="ANKYRIN REPEAT-CONTAINING PROTEIN-RELATED"/>
    <property type="match status" value="1"/>
</dbReference>
<evidence type="ECO:0000313" key="6">
    <source>
        <dbReference type="EMBL" id="HFC92760.1"/>
    </source>
</evidence>
<feature type="signal peptide" evidence="5">
    <location>
        <begin position="1"/>
        <end position="26"/>
    </location>
</feature>
<evidence type="ECO:0000256" key="5">
    <source>
        <dbReference type="SAM" id="SignalP"/>
    </source>
</evidence>
<organism evidence="6">
    <name type="scientific">Leucothrix mucor</name>
    <dbReference type="NCBI Taxonomy" id="45248"/>
    <lineage>
        <taxon>Bacteria</taxon>
        <taxon>Pseudomonadati</taxon>
        <taxon>Pseudomonadota</taxon>
        <taxon>Gammaproteobacteria</taxon>
        <taxon>Thiotrichales</taxon>
        <taxon>Thiotrichaceae</taxon>
        <taxon>Leucothrix</taxon>
    </lineage>
</organism>
<dbReference type="EMBL" id="DRMS01000301">
    <property type="protein sequence ID" value="HFC92760.1"/>
    <property type="molecule type" value="Genomic_DNA"/>
</dbReference>
<evidence type="ECO:0000256" key="4">
    <source>
        <dbReference type="SAM" id="MobiDB-lite"/>
    </source>
</evidence>
<dbReference type="PANTHER" id="PTHR24198">
    <property type="entry name" value="ANKYRIN REPEAT AND PROTEIN KINASE DOMAIN-CONTAINING PROTEIN"/>
    <property type="match status" value="1"/>
</dbReference>
<feature type="chain" id="PRO_5030642206" description="Ankyrin repeat domain-containing protein" evidence="5">
    <location>
        <begin position="27"/>
        <end position="251"/>
    </location>
</feature>
<dbReference type="SMART" id="SM00248">
    <property type="entry name" value="ANK"/>
    <property type="match status" value="3"/>
</dbReference>
<comment type="caution">
    <text evidence="6">The sequence shown here is derived from an EMBL/GenBank/DDBJ whole genome shotgun (WGS) entry which is preliminary data.</text>
</comment>
<feature type="region of interest" description="Disordered" evidence="4">
    <location>
        <begin position="72"/>
        <end position="107"/>
    </location>
</feature>
<feature type="compositionally biased region" description="Polar residues" evidence="4">
    <location>
        <begin position="78"/>
        <end position="88"/>
    </location>
</feature>
<evidence type="ECO:0000256" key="1">
    <source>
        <dbReference type="ARBA" id="ARBA00022737"/>
    </source>
</evidence>
<dbReference type="SUPFAM" id="SSF48403">
    <property type="entry name" value="Ankyrin repeat"/>
    <property type="match status" value="1"/>
</dbReference>
<evidence type="ECO:0000256" key="2">
    <source>
        <dbReference type="ARBA" id="ARBA00023043"/>
    </source>
</evidence>
<gene>
    <name evidence="6" type="ORF">ENJ51_08095</name>
</gene>
<sequence length="251" mass="28659">MKPKYFLKKQVLFLVAITLTTFLCQAGYAAYDNANYTTEEVRRINKQTIAREQAARVRKKKLLILQERNRQLARQAKQRGQTNPIRRQTSQHRYHTPKQQYRAPQVSRASSAIPAWRRSASNTMTRSADDALFGAAKTRNLFLLKTLLKEGANIHHKNFNGESALHIAASIGNMQMVRYLLNKGANVNASTGKNWLPIHHAIRFEHYIVANYLIAHNASVWVKNSDGFSALDFAAKSKNTRIRAIARRFGR</sequence>
<dbReference type="AlphaFoldDB" id="A0A7V2T079"/>